<protein>
    <recommendedName>
        <fullName evidence="3">Biotin-requiring enzyme</fullName>
    </recommendedName>
</protein>
<dbReference type="OrthoDB" id="2639611at2"/>
<dbReference type="EMBL" id="FNDU01000007">
    <property type="protein sequence ID" value="SDI38832.1"/>
    <property type="molecule type" value="Genomic_DNA"/>
</dbReference>
<dbReference type="Gene3D" id="2.40.50.100">
    <property type="match status" value="1"/>
</dbReference>
<evidence type="ECO:0008006" key="3">
    <source>
        <dbReference type="Google" id="ProtNLM"/>
    </source>
</evidence>
<name>A0A1G8K5Z6_9BACI</name>
<evidence type="ECO:0000313" key="2">
    <source>
        <dbReference type="Proteomes" id="UP000199017"/>
    </source>
</evidence>
<dbReference type="RefSeq" id="WP_139185961.1">
    <property type="nucleotide sequence ID" value="NZ_FNDU01000007.1"/>
</dbReference>
<dbReference type="STRING" id="930129.SAMN05216352_10780"/>
<organism evidence="1 2">
    <name type="scientific">Alteribacillus bidgolensis</name>
    <dbReference type="NCBI Taxonomy" id="930129"/>
    <lineage>
        <taxon>Bacteria</taxon>
        <taxon>Bacillati</taxon>
        <taxon>Bacillota</taxon>
        <taxon>Bacilli</taxon>
        <taxon>Bacillales</taxon>
        <taxon>Bacillaceae</taxon>
        <taxon>Alteribacillus</taxon>
    </lineage>
</organism>
<evidence type="ECO:0000313" key="1">
    <source>
        <dbReference type="EMBL" id="SDI38832.1"/>
    </source>
</evidence>
<proteinExistence type="predicted"/>
<dbReference type="AlphaFoldDB" id="A0A1G8K5Z6"/>
<sequence length="83" mass="9221">MRSYRTIQSITNGIVEKVFVSQDSFVYEWEPLFIIKTSNDTLLKIQVGVSGTISKVCVHPGDEVFTDLSLAVLKEDLLPTGSD</sequence>
<reference evidence="1 2" key="1">
    <citation type="submission" date="2016-10" db="EMBL/GenBank/DDBJ databases">
        <authorList>
            <person name="de Groot N.N."/>
        </authorList>
    </citation>
    <scope>NUCLEOTIDE SEQUENCE [LARGE SCALE GENOMIC DNA]</scope>
    <source>
        <strain evidence="2">P4B,CCM 7963,CECT 7998,DSM 25260,IBRC-M 10614,KCTC 13821</strain>
    </source>
</reference>
<gene>
    <name evidence="1" type="ORF">SAMN05216352_10780</name>
</gene>
<keyword evidence="2" id="KW-1185">Reference proteome</keyword>
<accession>A0A1G8K5Z6</accession>
<dbReference type="SUPFAM" id="SSF51230">
    <property type="entry name" value="Single hybrid motif"/>
    <property type="match status" value="1"/>
</dbReference>
<dbReference type="InterPro" id="IPR011053">
    <property type="entry name" value="Single_hybrid_motif"/>
</dbReference>
<dbReference type="Proteomes" id="UP000199017">
    <property type="component" value="Unassembled WGS sequence"/>
</dbReference>